<sequence>MSTSSINGVWTGSALKAYVEVKGVPASGGQARFVAAYRCKTQWFGLPSGAYPAEGLRWVYGSGYQPSYIL</sequence>
<accession>A0A8J3RLS5</accession>
<keyword evidence="2" id="KW-1185">Reference proteome</keyword>
<reference evidence="1 2" key="1">
    <citation type="submission" date="2021-01" db="EMBL/GenBank/DDBJ databases">
        <title>Whole genome shotgun sequence of Planobispora longispora NBRC 13918.</title>
        <authorList>
            <person name="Komaki H."/>
            <person name="Tamura T."/>
        </authorList>
    </citation>
    <scope>NUCLEOTIDE SEQUENCE [LARGE SCALE GENOMIC DNA]</scope>
    <source>
        <strain evidence="1 2">NBRC 13918</strain>
    </source>
</reference>
<evidence type="ECO:0000313" key="1">
    <source>
        <dbReference type="EMBL" id="GIH76152.1"/>
    </source>
</evidence>
<dbReference type="Proteomes" id="UP000616724">
    <property type="component" value="Unassembled WGS sequence"/>
</dbReference>
<evidence type="ECO:0000313" key="2">
    <source>
        <dbReference type="Proteomes" id="UP000616724"/>
    </source>
</evidence>
<name>A0A8J3RLS5_9ACTN</name>
<dbReference type="EMBL" id="BOOH01000019">
    <property type="protein sequence ID" value="GIH76152.1"/>
    <property type="molecule type" value="Genomic_DNA"/>
</dbReference>
<comment type="caution">
    <text evidence="1">The sequence shown here is derived from an EMBL/GenBank/DDBJ whole genome shotgun (WGS) entry which is preliminary data.</text>
</comment>
<organism evidence="1 2">
    <name type="scientific">Planobispora longispora</name>
    <dbReference type="NCBI Taxonomy" id="28887"/>
    <lineage>
        <taxon>Bacteria</taxon>
        <taxon>Bacillati</taxon>
        <taxon>Actinomycetota</taxon>
        <taxon>Actinomycetes</taxon>
        <taxon>Streptosporangiales</taxon>
        <taxon>Streptosporangiaceae</taxon>
        <taxon>Planobispora</taxon>
    </lineage>
</organism>
<dbReference type="AlphaFoldDB" id="A0A8J3RLS5"/>
<protein>
    <submittedName>
        <fullName evidence="1">Uncharacterized protein</fullName>
    </submittedName>
</protein>
<gene>
    <name evidence="1" type="ORF">Plo01_25810</name>
</gene>
<proteinExistence type="predicted"/>